<dbReference type="OrthoDB" id="3454835at2759"/>
<evidence type="ECO:0000259" key="2">
    <source>
        <dbReference type="Pfam" id="PF07110"/>
    </source>
</evidence>
<feature type="domain" description="EthD" evidence="2">
    <location>
        <begin position="15"/>
        <end position="103"/>
    </location>
</feature>
<dbReference type="VEuPathDB" id="FungiDB:SPSK_09997"/>
<dbReference type="InterPro" id="IPR009799">
    <property type="entry name" value="EthD_dom"/>
</dbReference>
<reference evidence="3 4" key="1">
    <citation type="journal article" date="2014" name="BMC Genomics">
        <title>Comparative genomics of the major fungal agents of human and animal Sporotrichosis: Sporothrix schenckii and Sporothrix brasiliensis.</title>
        <authorList>
            <person name="Teixeira M.M."/>
            <person name="de Almeida L.G."/>
            <person name="Kubitschek-Barreira P."/>
            <person name="Alves F.L."/>
            <person name="Kioshima E.S."/>
            <person name="Abadio A.K."/>
            <person name="Fernandes L."/>
            <person name="Derengowski L.S."/>
            <person name="Ferreira K.S."/>
            <person name="Souza R.C."/>
            <person name="Ruiz J.C."/>
            <person name="de Andrade N.C."/>
            <person name="Paes H.C."/>
            <person name="Nicola A.M."/>
            <person name="Albuquerque P."/>
            <person name="Gerber A.L."/>
            <person name="Martins V.P."/>
            <person name="Peconick L.D."/>
            <person name="Neto A.V."/>
            <person name="Chaucanez C.B."/>
            <person name="Silva P.A."/>
            <person name="Cunha O.L."/>
            <person name="de Oliveira F.F."/>
            <person name="dos Santos T.C."/>
            <person name="Barros A.L."/>
            <person name="Soares M.A."/>
            <person name="de Oliveira L.M."/>
            <person name="Marini M.M."/>
            <person name="Villalobos-Duno H."/>
            <person name="Cunha M.M."/>
            <person name="de Hoog S."/>
            <person name="da Silveira J.F."/>
            <person name="Henrissat B."/>
            <person name="Nino-Vega G.A."/>
            <person name="Cisalpino P.S."/>
            <person name="Mora-Montes H.M."/>
            <person name="Almeida S.R."/>
            <person name="Stajich J.E."/>
            <person name="Lopes-Bezerra L.M."/>
            <person name="Vasconcelos A.T."/>
            <person name="Felipe M.S."/>
        </authorList>
    </citation>
    <scope>NUCLEOTIDE SEQUENCE [LARGE SCALE GENOMIC DNA]</scope>
    <source>
        <strain evidence="3 4">1099-18</strain>
    </source>
</reference>
<dbReference type="KEGG" id="ssck:SPSK_09997"/>
<dbReference type="EMBL" id="AXCR01000007">
    <property type="protein sequence ID" value="KJR84386.1"/>
    <property type="molecule type" value="Genomic_DNA"/>
</dbReference>
<dbReference type="RefSeq" id="XP_016587062.1">
    <property type="nucleotide sequence ID" value="XM_016736561.1"/>
</dbReference>
<protein>
    <recommendedName>
        <fullName evidence="2">EthD domain-containing protein</fullName>
    </recommendedName>
</protein>
<sequence length="118" mass="13280">MPPTSYTMVAFIKRKEGMSLEDFYTYWEDVHGPLVKPWAEKHGLTYKQVHTGSNAPTGVDSEFLSKYDGCAIFEFSDPNAITVAFADPEFKRDVSPDQEVFMQEQVTIMTTGSTVTIV</sequence>
<evidence type="ECO:0000313" key="3">
    <source>
        <dbReference type="EMBL" id="KJR84386.1"/>
    </source>
</evidence>
<evidence type="ECO:0000313" key="4">
    <source>
        <dbReference type="Proteomes" id="UP000033710"/>
    </source>
</evidence>
<gene>
    <name evidence="3" type="ORF">SPSK_09997</name>
</gene>
<comment type="similarity">
    <text evidence="1">Belongs to the tpcK family.</text>
</comment>
<dbReference type="AlphaFoldDB" id="A0A0F2M880"/>
<comment type="caution">
    <text evidence="3">The sequence shown here is derived from an EMBL/GenBank/DDBJ whole genome shotgun (WGS) entry which is preliminary data.</text>
</comment>
<dbReference type="InterPro" id="IPR011008">
    <property type="entry name" value="Dimeric_a/b-barrel"/>
</dbReference>
<organism evidence="3 4">
    <name type="scientific">Sporothrix schenckii 1099-18</name>
    <dbReference type="NCBI Taxonomy" id="1397361"/>
    <lineage>
        <taxon>Eukaryota</taxon>
        <taxon>Fungi</taxon>
        <taxon>Dikarya</taxon>
        <taxon>Ascomycota</taxon>
        <taxon>Pezizomycotina</taxon>
        <taxon>Sordariomycetes</taxon>
        <taxon>Sordariomycetidae</taxon>
        <taxon>Ophiostomatales</taxon>
        <taxon>Ophiostomataceae</taxon>
        <taxon>Sporothrix</taxon>
    </lineage>
</organism>
<dbReference type="Pfam" id="PF07110">
    <property type="entry name" value="EthD"/>
    <property type="match status" value="1"/>
</dbReference>
<reference evidence="3 4" key="2">
    <citation type="journal article" date="2015" name="Eukaryot. Cell">
        <title>Asexual propagation of a virulent clone complex in a human and feline outbreak of sporotrichosis.</title>
        <authorList>
            <person name="Teixeira Mde M."/>
            <person name="Rodrigues A.M."/>
            <person name="Tsui C.K."/>
            <person name="de Almeida L.G."/>
            <person name="Van Diepeningen A.D."/>
            <person name="van den Ende B.G."/>
            <person name="Fernandes G.F."/>
            <person name="Kano R."/>
            <person name="Hamelin R.C."/>
            <person name="Lopes-Bezerra L.M."/>
            <person name="Vasconcelos A.T."/>
            <person name="de Hoog S."/>
            <person name="de Camargo Z.P."/>
            <person name="Felipe M.S."/>
        </authorList>
    </citation>
    <scope>NUCLEOTIDE SEQUENCE [LARGE SCALE GENOMIC DNA]</scope>
    <source>
        <strain evidence="3 4">1099-18</strain>
    </source>
</reference>
<evidence type="ECO:0000256" key="1">
    <source>
        <dbReference type="ARBA" id="ARBA00005986"/>
    </source>
</evidence>
<proteinExistence type="inferred from homology"/>
<dbReference type="GO" id="GO:0016491">
    <property type="term" value="F:oxidoreductase activity"/>
    <property type="evidence" value="ECO:0007669"/>
    <property type="project" value="InterPro"/>
</dbReference>
<accession>A0A0F2M880</accession>
<dbReference type="Gene3D" id="3.30.70.100">
    <property type="match status" value="1"/>
</dbReference>
<dbReference type="Proteomes" id="UP000033710">
    <property type="component" value="Unassembled WGS sequence"/>
</dbReference>
<dbReference type="GeneID" id="27671838"/>
<dbReference type="SUPFAM" id="SSF54909">
    <property type="entry name" value="Dimeric alpha+beta barrel"/>
    <property type="match status" value="1"/>
</dbReference>
<name>A0A0F2M880_SPOSC</name>